<comment type="caution">
    <text evidence="1">The sequence shown here is derived from an EMBL/GenBank/DDBJ whole genome shotgun (WGS) entry which is preliminary data.</text>
</comment>
<evidence type="ECO:0000313" key="3">
    <source>
        <dbReference type="Proteomes" id="UP000221918"/>
    </source>
</evidence>
<accession>A0A2A8GRU5</accession>
<evidence type="ECO:0000313" key="4">
    <source>
        <dbReference type="Proteomes" id="UP001248134"/>
    </source>
</evidence>
<organism evidence="1 4">
    <name type="scientific">Bacillus pseudomycoides</name>
    <dbReference type="NCBI Taxonomy" id="64104"/>
    <lineage>
        <taxon>Bacteria</taxon>
        <taxon>Bacillati</taxon>
        <taxon>Bacillota</taxon>
        <taxon>Bacilli</taxon>
        <taxon>Bacillales</taxon>
        <taxon>Bacillaceae</taxon>
        <taxon>Bacillus</taxon>
        <taxon>Bacillus cereus group</taxon>
    </lineage>
</organism>
<evidence type="ECO:0000313" key="1">
    <source>
        <dbReference type="EMBL" id="MDR4328394.1"/>
    </source>
</evidence>
<protein>
    <submittedName>
        <fullName evidence="1">Uncharacterized protein</fullName>
    </submittedName>
</protein>
<evidence type="ECO:0000313" key="2">
    <source>
        <dbReference type="EMBL" id="PHE85099.1"/>
    </source>
</evidence>
<name>A0A2A8GRU5_9BACI</name>
<dbReference type="AlphaFoldDB" id="A0A2A8GRU5"/>
<reference evidence="2 3" key="1">
    <citation type="submission" date="2017-09" db="EMBL/GenBank/DDBJ databases">
        <title>Large-scale bioinformatics analysis of Bacillus genomes uncovers conserved roles of natural products in bacterial physiology.</title>
        <authorList>
            <consortium name="Agbiome Team Llc"/>
            <person name="Bleich R.M."/>
            <person name="Grubbs K.J."/>
            <person name="Santa Maria K.C."/>
            <person name="Allen S.E."/>
            <person name="Farag S."/>
            <person name="Shank E.A."/>
            <person name="Bowers A."/>
        </authorList>
    </citation>
    <scope>NUCLEOTIDE SEQUENCE [LARGE SCALE GENOMIC DNA]</scope>
    <source>
        <strain evidence="2 3">AFS037265</strain>
    </source>
</reference>
<reference evidence="1" key="2">
    <citation type="submission" date="2019-07" db="EMBL/GenBank/DDBJ databases">
        <title>Phylogenomic Reclassification of ATCC Bacillus Strains and Various Taxa within the Genus Bacillus.</title>
        <authorList>
            <person name="Riojas M.A."/>
            <person name="Frank A.M."/>
            <person name="Fenn S.L."/>
            <person name="King S.P."/>
            <person name="Brower S.M."/>
            <person name="Hazbon M.H."/>
        </authorList>
    </citation>
    <scope>NUCLEOTIDE SEQUENCE</scope>
    <source>
        <strain evidence="1">NR-12239</strain>
    </source>
</reference>
<dbReference type="EMBL" id="VLYX01000031">
    <property type="protein sequence ID" value="MDR4328394.1"/>
    <property type="molecule type" value="Genomic_DNA"/>
</dbReference>
<dbReference type="Proteomes" id="UP001248134">
    <property type="component" value="Unassembled WGS sequence"/>
</dbReference>
<dbReference type="EMBL" id="NUTL01000214">
    <property type="protein sequence ID" value="PHE85099.1"/>
    <property type="molecule type" value="Genomic_DNA"/>
</dbReference>
<sequence>MSVVLLQMCFKNSWLIKVFDYFLSVLNKKSIVSFAVLTLVKNVVLTRRGYASVKFLLLV</sequence>
<dbReference type="Proteomes" id="UP000221918">
    <property type="component" value="Unassembled WGS sequence"/>
</dbReference>
<gene>
    <name evidence="2" type="ORF">COF81_29430</name>
    <name evidence="1" type="ORF">FOS08_21525</name>
</gene>
<proteinExistence type="predicted"/>